<evidence type="ECO:0000313" key="8">
    <source>
        <dbReference type="Proteomes" id="UP000006727"/>
    </source>
</evidence>
<evidence type="ECO:0000259" key="4">
    <source>
        <dbReference type="Pfam" id="PF03486"/>
    </source>
</evidence>
<dbReference type="PANTHER" id="PTHR42887">
    <property type="entry name" value="OS12G0638800 PROTEIN"/>
    <property type="match status" value="1"/>
</dbReference>
<dbReference type="OrthoDB" id="9930022at2759"/>
<evidence type="ECO:0000256" key="2">
    <source>
        <dbReference type="ARBA" id="ARBA00022630"/>
    </source>
</evidence>
<evidence type="ECO:0000259" key="5">
    <source>
        <dbReference type="Pfam" id="PF22780"/>
    </source>
</evidence>
<accession>A0A2K1IHW0</accession>
<dbReference type="SUPFAM" id="SSF160996">
    <property type="entry name" value="HI0933 insert domain-like"/>
    <property type="match status" value="1"/>
</dbReference>
<evidence type="ECO:0000256" key="1">
    <source>
        <dbReference type="ARBA" id="ARBA00001974"/>
    </source>
</evidence>
<dbReference type="AlphaFoldDB" id="A0A2K1IHW0"/>
<gene>
    <name evidence="7" type="primary">LOC112275521</name>
    <name evidence="6" type="ORF">PHYPA_027557</name>
</gene>
<evidence type="ECO:0000313" key="7">
    <source>
        <dbReference type="EnsemblPlants" id="Pp3c23_2270V3.1"/>
    </source>
</evidence>
<dbReference type="Gramene" id="Pp3c23_2270V3.2">
    <property type="protein sequence ID" value="Pp3c23_2270V3.2"/>
    <property type="gene ID" value="Pp3c23_2270"/>
</dbReference>
<name>A0A2K1IHW0_PHYPA</name>
<dbReference type="Gene3D" id="2.40.30.10">
    <property type="entry name" value="Translation factors"/>
    <property type="match status" value="1"/>
</dbReference>
<reference evidence="7" key="3">
    <citation type="submission" date="2020-12" db="UniProtKB">
        <authorList>
            <consortium name="EnsemblPlants"/>
        </authorList>
    </citation>
    <scope>IDENTIFICATION</scope>
</reference>
<dbReference type="SUPFAM" id="SSF51905">
    <property type="entry name" value="FAD/NAD(P)-binding domain"/>
    <property type="match status" value="1"/>
</dbReference>
<dbReference type="Gramene" id="Pp3c23_2270V3.1">
    <property type="protein sequence ID" value="Pp3c23_2270V3.1"/>
    <property type="gene ID" value="Pp3c23_2270"/>
</dbReference>
<dbReference type="Gene3D" id="1.10.8.260">
    <property type="entry name" value="HI0933 insert domain-like"/>
    <property type="match status" value="1"/>
</dbReference>
<evidence type="ECO:0000256" key="3">
    <source>
        <dbReference type="ARBA" id="ARBA00022827"/>
    </source>
</evidence>
<evidence type="ECO:0008006" key="9">
    <source>
        <dbReference type="Google" id="ProtNLM"/>
    </source>
</evidence>
<dbReference type="NCBIfam" id="TIGR00275">
    <property type="entry name" value="aminoacetone oxidase family FAD-binding enzyme"/>
    <property type="match status" value="1"/>
</dbReference>
<protein>
    <recommendedName>
        <fullName evidence="9">FAD-dependent oxidoreductase 2 FAD binding domain-containing protein</fullName>
    </recommendedName>
</protein>
<dbReference type="Pfam" id="PF22780">
    <property type="entry name" value="HI0933_like_1st"/>
    <property type="match status" value="1"/>
</dbReference>
<keyword evidence="2" id="KW-0285">Flavoprotein</keyword>
<dbReference type="PANTHER" id="PTHR42887:SF2">
    <property type="entry name" value="OS12G0638800 PROTEIN"/>
    <property type="match status" value="1"/>
</dbReference>
<dbReference type="InterPro" id="IPR036188">
    <property type="entry name" value="FAD/NAD-bd_sf"/>
</dbReference>
<dbReference type="EnsemblPlants" id="Pp3c23_2270V3.1">
    <property type="protein sequence ID" value="Pp3c23_2270V3.1"/>
    <property type="gene ID" value="Pp3c23_2270"/>
</dbReference>
<feature type="domain" description="RsdA/BaiN/AoA(So)-like insert" evidence="5">
    <location>
        <begin position="247"/>
        <end position="417"/>
    </location>
</feature>
<dbReference type="InterPro" id="IPR055178">
    <property type="entry name" value="RsdA/BaiN/AoA(So)-like_dom"/>
</dbReference>
<dbReference type="Gene3D" id="3.50.50.60">
    <property type="entry name" value="FAD/NAD(P)-binding domain"/>
    <property type="match status" value="1"/>
</dbReference>
<keyword evidence="8" id="KW-1185">Reference proteome</keyword>
<dbReference type="STRING" id="3218.A0A2K1IHW0"/>
<comment type="cofactor">
    <cofactor evidence="1">
        <name>FAD</name>
        <dbReference type="ChEBI" id="CHEBI:57692"/>
    </cofactor>
</comment>
<dbReference type="EMBL" id="ABEU02000023">
    <property type="protein sequence ID" value="PNR28865.1"/>
    <property type="molecule type" value="Genomic_DNA"/>
</dbReference>
<dbReference type="Pfam" id="PF03486">
    <property type="entry name" value="HI0933_like"/>
    <property type="match status" value="1"/>
</dbReference>
<keyword evidence="3" id="KW-0274">FAD</keyword>
<reference evidence="6 8" key="1">
    <citation type="journal article" date="2008" name="Science">
        <title>The Physcomitrella genome reveals evolutionary insights into the conquest of land by plants.</title>
        <authorList>
            <person name="Rensing S."/>
            <person name="Lang D."/>
            <person name="Zimmer A."/>
            <person name="Terry A."/>
            <person name="Salamov A."/>
            <person name="Shapiro H."/>
            <person name="Nishiyama T."/>
            <person name="Perroud P.-F."/>
            <person name="Lindquist E."/>
            <person name="Kamisugi Y."/>
            <person name="Tanahashi T."/>
            <person name="Sakakibara K."/>
            <person name="Fujita T."/>
            <person name="Oishi K."/>
            <person name="Shin-I T."/>
            <person name="Kuroki Y."/>
            <person name="Toyoda A."/>
            <person name="Suzuki Y."/>
            <person name="Hashimoto A."/>
            <person name="Yamaguchi K."/>
            <person name="Sugano A."/>
            <person name="Kohara Y."/>
            <person name="Fujiyama A."/>
            <person name="Anterola A."/>
            <person name="Aoki S."/>
            <person name="Ashton N."/>
            <person name="Barbazuk W.B."/>
            <person name="Barker E."/>
            <person name="Bennetzen J."/>
            <person name="Bezanilla M."/>
            <person name="Blankenship R."/>
            <person name="Cho S.H."/>
            <person name="Dutcher S."/>
            <person name="Estelle M."/>
            <person name="Fawcett J.A."/>
            <person name="Gundlach H."/>
            <person name="Hanada K."/>
            <person name="Heyl A."/>
            <person name="Hicks K.A."/>
            <person name="Hugh J."/>
            <person name="Lohr M."/>
            <person name="Mayer K."/>
            <person name="Melkozernov A."/>
            <person name="Murata T."/>
            <person name="Nelson D."/>
            <person name="Pils B."/>
            <person name="Prigge M."/>
            <person name="Reiss B."/>
            <person name="Renner T."/>
            <person name="Rombauts S."/>
            <person name="Rushton P."/>
            <person name="Sanderfoot A."/>
            <person name="Schween G."/>
            <person name="Shiu S.-H."/>
            <person name="Stueber K."/>
            <person name="Theodoulou F.L."/>
            <person name="Tu H."/>
            <person name="Van de Peer Y."/>
            <person name="Verrier P.J."/>
            <person name="Waters E."/>
            <person name="Wood A."/>
            <person name="Yang L."/>
            <person name="Cove D."/>
            <person name="Cuming A."/>
            <person name="Hasebe M."/>
            <person name="Lucas S."/>
            <person name="Mishler D.B."/>
            <person name="Reski R."/>
            <person name="Grigoriev I."/>
            <person name="Quatrano R.S."/>
            <person name="Boore J.L."/>
        </authorList>
    </citation>
    <scope>NUCLEOTIDE SEQUENCE [LARGE SCALE GENOMIC DNA]</scope>
    <source>
        <strain evidence="7 8">cv. Gransden 2004</strain>
    </source>
</reference>
<dbReference type="PaxDb" id="3218-PP1S82_66V6.1"/>
<organism evidence="6">
    <name type="scientific">Physcomitrium patens</name>
    <name type="common">Spreading-leaved earth moss</name>
    <name type="synonym">Physcomitrella patens</name>
    <dbReference type="NCBI Taxonomy" id="3218"/>
    <lineage>
        <taxon>Eukaryota</taxon>
        <taxon>Viridiplantae</taxon>
        <taxon>Streptophyta</taxon>
        <taxon>Embryophyta</taxon>
        <taxon>Bryophyta</taxon>
        <taxon>Bryophytina</taxon>
        <taxon>Bryopsida</taxon>
        <taxon>Funariidae</taxon>
        <taxon>Funariales</taxon>
        <taxon>Funariaceae</taxon>
        <taxon>Physcomitrium</taxon>
    </lineage>
</organism>
<dbReference type="GeneID" id="112275521"/>
<proteinExistence type="predicted"/>
<dbReference type="InterPro" id="IPR004792">
    <property type="entry name" value="BaiN-like"/>
</dbReference>
<evidence type="ECO:0000313" key="6">
    <source>
        <dbReference type="EMBL" id="PNR28865.1"/>
    </source>
</evidence>
<dbReference type="RefSeq" id="XP_024361708.1">
    <property type="nucleotide sequence ID" value="XM_024505940.2"/>
</dbReference>
<dbReference type="EnsemblPlants" id="Pp3c23_2270V3.2">
    <property type="protein sequence ID" value="Pp3c23_2270V3.2"/>
    <property type="gene ID" value="Pp3c23_2270"/>
</dbReference>
<dbReference type="Proteomes" id="UP000006727">
    <property type="component" value="Chromosome 23"/>
</dbReference>
<sequence length="492" mass="53229">MTMVCLGGSIGFRCAELSIGRIPQLRSYDPSQGRGWRFGRIRAESADAGIMANSSTDPVLVVVGGGAAGIFGAIRAKTVCPRLKVVVVEKGKLLSKVRISGGGRCNVTTGLYVDPLPLAGQYPRGFKELRGSFFRSHGPKDTMAWFSQRGVDLKKEADGRMFPVSDSSSSIVDCLLNEARRVGVVLQTGWSVGNILCRPEGGFEVEVSKSNDGPKMLCTQYVLLSTGSSRQGHELARRLGHSIVEPQPSLFTFKVKDASLAQLAGISFEEVKAELELPGKKQKNPSFTQTGPLLVTHWGLSGPVVLRLSAWAARDLFSSNYQGTLWVDFTPSMSGEAVYEVLASQKDSFMKRKVGGAAPLRIPLTRRFWQYLLQRENLDVDSTWASLSTKAMRQLSSVLKRCPFLVSGKGEFKDEFVTSGGVPLVEVNLKTMESRVCPGLFLAGEVLDIDGVTGGFNFQNAWTGGYISGSEIASSATVYLRRSFVSAVGTLG</sequence>
<reference evidence="6 8" key="2">
    <citation type="journal article" date="2018" name="Plant J.">
        <title>The Physcomitrella patens chromosome-scale assembly reveals moss genome structure and evolution.</title>
        <authorList>
            <person name="Lang D."/>
            <person name="Ullrich K.K."/>
            <person name="Murat F."/>
            <person name="Fuchs J."/>
            <person name="Jenkins J."/>
            <person name="Haas F.B."/>
            <person name="Piednoel M."/>
            <person name="Gundlach H."/>
            <person name="Van Bel M."/>
            <person name="Meyberg R."/>
            <person name="Vives C."/>
            <person name="Morata J."/>
            <person name="Symeonidi A."/>
            <person name="Hiss M."/>
            <person name="Muchero W."/>
            <person name="Kamisugi Y."/>
            <person name="Saleh O."/>
            <person name="Blanc G."/>
            <person name="Decker E.L."/>
            <person name="van Gessel N."/>
            <person name="Grimwood J."/>
            <person name="Hayes R.D."/>
            <person name="Graham S.W."/>
            <person name="Gunter L.E."/>
            <person name="McDaniel S.F."/>
            <person name="Hoernstein S.N.W."/>
            <person name="Larsson A."/>
            <person name="Li F.W."/>
            <person name="Perroud P.F."/>
            <person name="Phillips J."/>
            <person name="Ranjan P."/>
            <person name="Rokshar D.S."/>
            <person name="Rothfels C.J."/>
            <person name="Schneider L."/>
            <person name="Shu S."/>
            <person name="Stevenson D.W."/>
            <person name="Thummler F."/>
            <person name="Tillich M."/>
            <person name="Villarreal Aguilar J.C."/>
            <person name="Widiez T."/>
            <person name="Wong G.K."/>
            <person name="Wymore A."/>
            <person name="Zhang Y."/>
            <person name="Zimmer A.D."/>
            <person name="Quatrano R.S."/>
            <person name="Mayer K.F.X."/>
            <person name="Goodstein D."/>
            <person name="Casacuberta J.M."/>
            <person name="Vandepoele K."/>
            <person name="Reski R."/>
            <person name="Cuming A.C."/>
            <person name="Tuskan G.A."/>
            <person name="Maumus F."/>
            <person name="Salse J."/>
            <person name="Schmutz J."/>
            <person name="Rensing S.A."/>
        </authorList>
    </citation>
    <scope>NUCLEOTIDE SEQUENCE [LARGE SCALE GENOMIC DNA]</scope>
    <source>
        <strain evidence="7 8">cv. Gransden 2004</strain>
    </source>
</reference>
<feature type="domain" description="RsdA/BaiN/AoA(So)-like Rossmann fold-like" evidence="4">
    <location>
        <begin position="60"/>
        <end position="470"/>
    </location>
</feature>
<dbReference type="InterPro" id="IPR057661">
    <property type="entry name" value="RsdA/BaiN/AoA(So)_Rossmann"/>
</dbReference>
<dbReference type="InterPro" id="IPR023166">
    <property type="entry name" value="BaiN-like_dom_sf"/>
</dbReference>